<dbReference type="InterPro" id="IPR014557">
    <property type="entry name" value="UCP029548_STAS-type"/>
</dbReference>
<protein>
    <submittedName>
        <fullName evidence="1">Anti-anti-sigma factor</fullName>
    </submittedName>
</protein>
<keyword evidence="2" id="KW-1185">Reference proteome</keyword>
<dbReference type="PATRIC" id="fig|330734.3.peg.2053"/>
<sequence>MAGYKILQAEEKGIYVLRFVGEIRLNLCSTLDNLVESITQDPNFRTVVIDLSETEVIDSTTLGLLAKIALAAKKQSGCTPSLISTHPDITRIIVSMGFDSIFIIVSEPVSSMERLEEIPELKASEQQVRDKVLEAHKILMSMNSHNREEFKNLVHALECQETG</sequence>
<dbReference type="Pfam" id="PF01740">
    <property type="entry name" value="STAS"/>
    <property type="match status" value="1"/>
</dbReference>
<name>A0A0H4I130_9GAMM</name>
<organism evidence="1 2">
    <name type="scientific">Marinobacter psychrophilus</name>
    <dbReference type="NCBI Taxonomy" id="330734"/>
    <lineage>
        <taxon>Bacteria</taxon>
        <taxon>Pseudomonadati</taxon>
        <taxon>Pseudomonadota</taxon>
        <taxon>Gammaproteobacteria</taxon>
        <taxon>Pseudomonadales</taxon>
        <taxon>Marinobacteraceae</taxon>
        <taxon>Marinobacter</taxon>
    </lineage>
</organism>
<dbReference type="RefSeq" id="WP_014871361.1">
    <property type="nucleotide sequence ID" value="NZ_CP011494.1"/>
</dbReference>
<dbReference type="AlphaFoldDB" id="A0A0H4I130"/>
<dbReference type="InterPro" id="IPR036513">
    <property type="entry name" value="STAS_dom_sf"/>
</dbReference>
<dbReference type="Gene3D" id="3.30.750.24">
    <property type="entry name" value="STAS domain"/>
    <property type="match status" value="1"/>
</dbReference>
<dbReference type="KEGG" id="mpq:ABA45_09760"/>
<dbReference type="PANTHER" id="PTHR33495">
    <property type="entry name" value="ANTI-SIGMA FACTOR ANTAGONIST TM_1081-RELATED-RELATED"/>
    <property type="match status" value="1"/>
</dbReference>
<dbReference type="PIRSF" id="PIRSF029548">
    <property type="entry name" value="UCP029548"/>
    <property type="match status" value="1"/>
</dbReference>
<dbReference type="PROSITE" id="PS50801">
    <property type="entry name" value="STAS"/>
    <property type="match status" value="1"/>
</dbReference>
<dbReference type="Proteomes" id="UP000036406">
    <property type="component" value="Chromosome"/>
</dbReference>
<dbReference type="InterPro" id="IPR002645">
    <property type="entry name" value="STAS_dom"/>
</dbReference>
<accession>A0A0H4I130</accession>
<evidence type="ECO:0000313" key="2">
    <source>
        <dbReference type="Proteomes" id="UP000036406"/>
    </source>
</evidence>
<dbReference type="STRING" id="330734.ABA45_09760"/>
<dbReference type="SUPFAM" id="SSF52091">
    <property type="entry name" value="SpoIIaa-like"/>
    <property type="match status" value="1"/>
</dbReference>
<dbReference type="GO" id="GO:0043856">
    <property type="term" value="F:anti-sigma factor antagonist activity"/>
    <property type="evidence" value="ECO:0007669"/>
    <property type="project" value="TreeGrafter"/>
</dbReference>
<dbReference type="EMBL" id="CP011494">
    <property type="protein sequence ID" value="AKO52656.1"/>
    <property type="molecule type" value="Genomic_DNA"/>
</dbReference>
<reference evidence="1 2" key="1">
    <citation type="submission" date="2015-05" db="EMBL/GenBank/DDBJ databases">
        <title>Complete genome of Marinobacter psychrophilus strain 20041T isolated from sea-ice of the Canadian Basin.</title>
        <authorList>
            <person name="Song L."/>
            <person name="Ren L."/>
            <person name="Yu Y."/>
            <person name="Wang X."/>
        </authorList>
    </citation>
    <scope>NUCLEOTIDE SEQUENCE [LARGE SCALE GENOMIC DNA]</scope>
    <source>
        <strain evidence="1 2">20041</strain>
    </source>
</reference>
<gene>
    <name evidence="1" type="ORF">ABA45_09760</name>
</gene>
<proteinExistence type="predicted"/>
<dbReference type="CDD" id="cd07043">
    <property type="entry name" value="STAS_anti-anti-sigma_factors"/>
    <property type="match status" value="1"/>
</dbReference>
<dbReference type="PANTHER" id="PTHR33495:SF2">
    <property type="entry name" value="ANTI-SIGMA FACTOR ANTAGONIST TM_1081-RELATED"/>
    <property type="match status" value="1"/>
</dbReference>
<evidence type="ECO:0000313" key="1">
    <source>
        <dbReference type="EMBL" id="AKO52656.1"/>
    </source>
</evidence>